<gene>
    <name evidence="4" type="ORF">ACFFGY_20730</name>
</gene>
<dbReference type="Pfam" id="PF02630">
    <property type="entry name" value="SCO1-SenC"/>
    <property type="match status" value="1"/>
</dbReference>
<proteinExistence type="inferred from homology"/>
<dbReference type="EMBL" id="JBHLUN010000017">
    <property type="protein sequence ID" value="MFC0410681.1"/>
    <property type="molecule type" value="Genomic_DNA"/>
</dbReference>
<evidence type="ECO:0000256" key="2">
    <source>
        <dbReference type="SAM" id="Phobius"/>
    </source>
</evidence>
<name>A0ABV6JY69_9PROT</name>
<evidence type="ECO:0000313" key="5">
    <source>
        <dbReference type="Proteomes" id="UP001589865"/>
    </source>
</evidence>
<sequence length="275" mass="28614">MTTRRPAPRAPRLLPFALLLAGLLLASPAARAALTQAQLDQVELAPPQGAQLPTDLALVDEAGRPTTIAAALDGHPALLVMADYTCTTLCGTALGVAAEALAHTGLTPGEGFRYLAIGLDPRDGPADAAAMKHNFLGGDSPALLAATHFLGGPAEALGAVARALHYRAVFDPDDDRYAHPTGAIVLTADGRVSRVLDNFSLDPDTLRLALVDASQGQLGTLGDRVRLLCYGLGPAHGLYNGTVARMLSIGSGVTIAALALFVLWLVRQNRRRRAA</sequence>
<keyword evidence="3" id="KW-0732">Signal</keyword>
<keyword evidence="2" id="KW-0812">Transmembrane</keyword>
<accession>A0ABV6JY69</accession>
<dbReference type="InterPro" id="IPR003782">
    <property type="entry name" value="SCO1/SenC"/>
</dbReference>
<feature type="chain" id="PRO_5046240748" evidence="3">
    <location>
        <begin position="33"/>
        <end position="275"/>
    </location>
</feature>
<protein>
    <submittedName>
        <fullName evidence="4">SCO family protein</fullName>
    </submittedName>
</protein>
<keyword evidence="2" id="KW-0472">Membrane</keyword>
<dbReference type="RefSeq" id="WP_377046436.1">
    <property type="nucleotide sequence ID" value="NZ_JBHLUN010000017.1"/>
</dbReference>
<evidence type="ECO:0000256" key="1">
    <source>
        <dbReference type="ARBA" id="ARBA00010996"/>
    </source>
</evidence>
<reference evidence="4 5" key="1">
    <citation type="submission" date="2024-09" db="EMBL/GenBank/DDBJ databases">
        <authorList>
            <person name="Sun Q."/>
            <person name="Mori K."/>
        </authorList>
    </citation>
    <scope>NUCLEOTIDE SEQUENCE [LARGE SCALE GENOMIC DNA]</scope>
    <source>
        <strain evidence="4 5">TBRC 5777</strain>
    </source>
</reference>
<feature type="signal peptide" evidence="3">
    <location>
        <begin position="1"/>
        <end position="32"/>
    </location>
</feature>
<dbReference type="CDD" id="cd02968">
    <property type="entry name" value="SCO"/>
    <property type="match status" value="1"/>
</dbReference>
<dbReference type="Gene3D" id="3.40.30.10">
    <property type="entry name" value="Glutaredoxin"/>
    <property type="match status" value="1"/>
</dbReference>
<evidence type="ECO:0000313" key="4">
    <source>
        <dbReference type="EMBL" id="MFC0410681.1"/>
    </source>
</evidence>
<comment type="similarity">
    <text evidence="1">Belongs to the SCO1/2 family.</text>
</comment>
<dbReference type="InterPro" id="IPR036249">
    <property type="entry name" value="Thioredoxin-like_sf"/>
</dbReference>
<comment type="caution">
    <text evidence="4">The sequence shown here is derived from an EMBL/GenBank/DDBJ whole genome shotgun (WGS) entry which is preliminary data.</text>
</comment>
<evidence type="ECO:0000256" key="3">
    <source>
        <dbReference type="SAM" id="SignalP"/>
    </source>
</evidence>
<dbReference type="SUPFAM" id="SSF52833">
    <property type="entry name" value="Thioredoxin-like"/>
    <property type="match status" value="1"/>
</dbReference>
<keyword evidence="5" id="KW-1185">Reference proteome</keyword>
<dbReference type="Proteomes" id="UP001589865">
    <property type="component" value="Unassembled WGS sequence"/>
</dbReference>
<keyword evidence="2" id="KW-1133">Transmembrane helix</keyword>
<feature type="transmembrane region" description="Helical" evidence="2">
    <location>
        <begin position="246"/>
        <end position="266"/>
    </location>
</feature>
<organism evidence="4 5">
    <name type="scientific">Roseomonas elaeocarpi</name>
    <dbReference type="NCBI Taxonomy" id="907779"/>
    <lineage>
        <taxon>Bacteria</taxon>
        <taxon>Pseudomonadati</taxon>
        <taxon>Pseudomonadota</taxon>
        <taxon>Alphaproteobacteria</taxon>
        <taxon>Acetobacterales</taxon>
        <taxon>Roseomonadaceae</taxon>
        <taxon>Roseomonas</taxon>
    </lineage>
</organism>